<dbReference type="InterPro" id="IPR019479">
    <property type="entry name" value="Peroxiredoxin_C"/>
</dbReference>
<keyword evidence="4 6" id="KW-0676">Redox-active center</keyword>
<dbReference type="GO" id="GO:0005829">
    <property type="term" value="C:cytosol"/>
    <property type="evidence" value="ECO:0007669"/>
    <property type="project" value="TreeGrafter"/>
</dbReference>
<feature type="active site" description="Cysteine sulfenic acid (-SOH) intermediate; for peroxidase activity" evidence="7">
    <location>
        <position position="94"/>
    </location>
</feature>
<evidence type="ECO:0000256" key="1">
    <source>
        <dbReference type="ARBA" id="ARBA00022559"/>
    </source>
</evidence>
<comment type="caution">
    <text evidence="9">The sequence shown here is derived from an EMBL/GenBank/DDBJ whole genome shotgun (WGS) entry which is preliminary data.</text>
</comment>
<dbReference type="SUPFAM" id="SSF52833">
    <property type="entry name" value="Thioredoxin-like"/>
    <property type="match status" value="1"/>
</dbReference>
<keyword evidence="2 6" id="KW-0049">Antioxidant</keyword>
<dbReference type="FunFam" id="3.40.30.10:FF:000011">
    <property type="entry name" value="Peroxiredoxin PRX1"/>
    <property type="match status" value="1"/>
</dbReference>
<sequence>MASYLGRAAPRAFNASLRATARPALRSSVNVQRPAAPLFRRFLQVPAEQPRLRLGSLAPNFTAKTTQGEIDFHKWIGDSWAILFSHPADFTPVCTTELGAFAKLKPEFEKRNVKMIGLSADDLKSHEDWVGDINELSNTQLSFPIIADADRKVSFLYDMVTEDDMRDIPTKGLPFTIRSVFVIDPAKKIRLMMIYPASTGRNSAEVLRVIDSLQLGDKKGVVTPIDWNQGEDVIVPPSVSTADAQKKFGNVRELKPYLRYTNVGK</sequence>
<dbReference type="Pfam" id="PF00578">
    <property type="entry name" value="AhpC-TSA"/>
    <property type="match status" value="1"/>
</dbReference>
<dbReference type="Gene3D" id="3.40.30.10">
    <property type="entry name" value="Glutaredoxin"/>
    <property type="match status" value="1"/>
</dbReference>
<accession>A0A5N5DUL0</accession>
<organism evidence="9 10">
    <name type="scientific">Lasiodiplodia theobromae</name>
    <dbReference type="NCBI Taxonomy" id="45133"/>
    <lineage>
        <taxon>Eukaryota</taxon>
        <taxon>Fungi</taxon>
        <taxon>Dikarya</taxon>
        <taxon>Ascomycota</taxon>
        <taxon>Pezizomycotina</taxon>
        <taxon>Dothideomycetes</taxon>
        <taxon>Dothideomycetes incertae sedis</taxon>
        <taxon>Botryosphaeriales</taxon>
        <taxon>Botryosphaeriaceae</taxon>
        <taxon>Lasiodiplodia</taxon>
    </lineage>
</organism>
<reference evidence="9 10" key="1">
    <citation type="journal article" date="2019" name="Sci. Rep.">
        <title>A multi-omics analysis of the grapevine pathogen Lasiodiplodia theobromae reveals that temperature affects the expression of virulence- and pathogenicity-related genes.</title>
        <authorList>
            <person name="Felix C."/>
            <person name="Meneses R."/>
            <person name="Goncalves M.F.M."/>
            <person name="Tilleman L."/>
            <person name="Duarte A.S."/>
            <person name="Jorrin-Novo J.V."/>
            <person name="Van de Peer Y."/>
            <person name="Deforce D."/>
            <person name="Van Nieuwerburgh F."/>
            <person name="Esteves A.C."/>
            <person name="Alves A."/>
        </authorList>
    </citation>
    <scope>NUCLEOTIDE SEQUENCE [LARGE SCALE GENOMIC DNA]</scope>
    <source>
        <strain evidence="9 10">LA-SOL3</strain>
    </source>
</reference>
<dbReference type="Proteomes" id="UP000325902">
    <property type="component" value="Unassembled WGS sequence"/>
</dbReference>
<dbReference type="FunFam" id="3.30.1020.10:FF:000001">
    <property type="entry name" value="1-Cys peroxiredoxin"/>
    <property type="match status" value="1"/>
</dbReference>
<feature type="domain" description="Thioredoxin" evidence="8">
    <location>
        <begin position="52"/>
        <end position="215"/>
    </location>
</feature>
<dbReference type="InterPro" id="IPR024706">
    <property type="entry name" value="Peroxiredoxin_AhpC-typ"/>
</dbReference>
<evidence type="ECO:0000256" key="3">
    <source>
        <dbReference type="ARBA" id="ARBA00023002"/>
    </source>
</evidence>
<keyword evidence="10" id="KW-1185">Reference proteome</keyword>
<evidence type="ECO:0000256" key="2">
    <source>
        <dbReference type="ARBA" id="ARBA00022862"/>
    </source>
</evidence>
<dbReference type="AlphaFoldDB" id="A0A5N5DUL0"/>
<dbReference type="InterPro" id="IPR045020">
    <property type="entry name" value="PRX_1cys"/>
</dbReference>
<dbReference type="GO" id="GO:0005739">
    <property type="term" value="C:mitochondrion"/>
    <property type="evidence" value="ECO:0007669"/>
    <property type="project" value="TreeGrafter"/>
</dbReference>
<evidence type="ECO:0000256" key="7">
    <source>
        <dbReference type="PIRSR" id="PIRSR000239-1"/>
    </source>
</evidence>
<evidence type="ECO:0000256" key="5">
    <source>
        <dbReference type="ARBA" id="ARBA00025719"/>
    </source>
</evidence>
<dbReference type="GO" id="GO:0008379">
    <property type="term" value="F:thioredoxin peroxidase activity"/>
    <property type="evidence" value="ECO:0007669"/>
    <property type="project" value="TreeGrafter"/>
</dbReference>
<evidence type="ECO:0000313" key="10">
    <source>
        <dbReference type="Proteomes" id="UP000325902"/>
    </source>
</evidence>
<dbReference type="Gene3D" id="3.30.1020.10">
    <property type="entry name" value="Antioxidant, Horf6, Chain A, domain2"/>
    <property type="match status" value="1"/>
</dbReference>
<evidence type="ECO:0000259" key="8">
    <source>
        <dbReference type="PROSITE" id="PS51352"/>
    </source>
</evidence>
<dbReference type="PIRSF" id="PIRSF000239">
    <property type="entry name" value="AHPC"/>
    <property type="match status" value="1"/>
</dbReference>
<dbReference type="GO" id="GO:0034599">
    <property type="term" value="P:cellular response to oxidative stress"/>
    <property type="evidence" value="ECO:0007669"/>
    <property type="project" value="TreeGrafter"/>
</dbReference>
<evidence type="ECO:0000256" key="6">
    <source>
        <dbReference type="PIRNR" id="PIRNR000239"/>
    </source>
</evidence>
<protein>
    <submittedName>
        <fullName evidence="9">Mitochondrial peroxiredoxin PRX1</fullName>
    </submittedName>
</protein>
<dbReference type="InterPro" id="IPR036249">
    <property type="entry name" value="Thioredoxin-like_sf"/>
</dbReference>
<dbReference type="PANTHER" id="PTHR43503">
    <property type="entry name" value="MCG48959-RELATED"/>
    <property type="match status" value="1"/>
</dbReference>
<dbReference type="GO" id="GO:0045454">
    <property type="term" value="P:cell redox homeostasis"/>
    <property type="evidence" value="ECO:0007669"/>
    <property type="project" value="TreeGrafter"/>
</dbReference>
<dbReference type="InterPro" id="IPR000866">
    <property type="entry name" value="AhpC/TSA"/>
</dbReference>
<dbReference type="PANTHER" id="PTHR43503:SF9">
    <property type="entry name" value="PEROXIREDOXIN PRX1, MITOCHONDRIAL"/>
    <property type="match status" value="1"/>
</dbReference>
<comment type="similarity">
    <text evidence="5">Belongs to the peroxiredoxin family. Prx6 subfamily.</text>
</comment>
<name>A0A5N5DUL0_9PEZI</name>
<comment type="function">
    <text evidence="6">Thiol-specific peroxidase that catalyzes the reduction of hydrogen peroxide and organic hydroperoxides to water and alcohols, respectively.</text>
</comment>
<evidence type="ECO:0000313" key="9">
    <source>
        <dbReference type="EMBL" id="KAB2579894.1"/>
    </source>
</evidence>
<dbReference type="OrthoDB" id="2996783at2759"/>
<dbReference type="PROSITE" id="PS51352">
    <property type="entry name" value="THIOREDOXIN_2"/>
    <property type="match status" value="1"/>
</dbReference>
<evidence type="ECO:0000256" key="4">
    <source>
        <dbReference type="ARBA" id="ARBA00023284"/>
    </source>
</evidence>
<dbReference type="InterPro" id="IPR013766">
    <property type="entry name" value="Thioredoxin_domain"/>
</dbReference>
<dbReference type="EMBL" id="VCHE01000005">
    <property type="protein sequence ID" value="KAB2579894.1"/>
    <property type="molecule type" value="Genomic_DNA"/>
</dbReference>
<dbReference type="CDD" id="cd03016">
    <property type="entry name" value="PRX_1cys"/>
    <property type="match status" value="1"/>
</dbReference>
<keyword evidence="1 6" id="KW-0575">Peroxidase</keyword>
<proteinExistence type="inferred from homology"/>
<keyword evidence="3 6" id="KW-0560">Oxidoreductase</keyword>
<dbReference type="Pfam" id="PF10417">
    <property type="entry name" value="1-cysPrx_C"/>
    <property type="match status" value="1"/>
</dbReference>
<gene>
    <name evidence="9" type="primary">PRX1_1</name>
    <name evidence="9" type="ORF">DBV05_g1571</name>
</gene>